<dbReference type="PRINTS" id="PR01245">
    <property type="entry name" value="RAD1REC1"/>
</dbReference>
<evidence type="ECO:0000256" key="4">
    <source>
        <dbReference type="ARBA" id="ARBA00010991"/>
    </source>
</evidence>
<organism evidence="13 14">
    <name type="scientific">Coniochaeta pulveracea</name>
    <dbReference type="NCBI Taxonomy" id="177199"/>
    <lineage>
        <taxon>Eukaryota</taxon>
        <taxon>Fungi</taxon>
        <taxon>Dikarya</taxon>
        <taxon>Ascomycota</taxon>
        <taxon>Pezizomycotina</taxon>
        <taxon>Sordariomycetes</taxon>
        <taxon>Sordariomycetidae</taxon>
        <taxon>Coniochaetales</taxon>
        <taxon>Coniochaetaceae</taxon>
        <taxon>Coniochaeta</taxon>
    </lineage>
</organism>
<evidence type="ECO:0000256" key="8">
    <source>
        <dbReference type="ARBA" id="ARBA00023136"/>
    </source>
</evidence>
<evidence type="ECO:0000256" key="2">
    <source>
        <dbReference type="ARBA" id="ARBA00004141"/>
    </source>
</evidence>
<accession>A0A420YKG1</accession>
<dbReference type="Gene3D" id="3.70.10.10">
    <property type="match status" value="1"/>
</dbReference>
<dbReference type="Pfam" id="PF05251">
    <property type="entry name" value="Ost5"/>
    <property type="match status" value="1"/>
</dbReference>
<keyword evidence="10" id="KW-0539">Nucleus</keyword>
<evidence type="ECO:0000256" key="11">
    <source>
        <dbReference type="SAM" id="MobiDB-lite"/>
    </source>
</evidence>
<feature type="compositionally biased region" description="Acidic residues" evidence="11">
    <location>
        <begin position="358"/>
        <end position="369"/>
    </location>
</feature>
<protein>
    <submittedName>
        <fullName evidence="13">SsDNA endodeoxyribonuclease</fullName>
    </submittedName>
</protein>
<evidence type="ECO:0000256" key="3">
    <source>
        <dbReference type="ARBA" id="ARBA00009825"/>
    </source>
</evidence>
<reference evidence="13 14" key="1">
    <citation type="submission" date="2018-08" db="EMBL/GenBank/DDBJ databases">
        <title>Draft genome of the lignicolous fungus Coniochaeta pulveracea.</title>
        <authorList>
            <person name="Borstlap C.J."/>
            <person name="De Witt R.N."/>
            <person name="Botha A."/>
            <person name="Volschenk H."/>
        </authorList>
    </citation>
    <scope>NUCLEOTIDE SEQUENCE [LARGE SCALE GENOMIC DNA]</scope>
    <source>
        <strain evidence="13 14">CAB683</strain>
    </source>
</reference>
<dbReference type="EMBL" id="QVQW01000005">
    <property type="protein sequence ID" value="RKU48374.1"/>
    <property type="molecule type" value="Genomic_DNA"/>
</dbReference>
<dbReference type="GO" id="GO:0030896">
    <property type="term" value="C:checkpoint clamp complex"/>
    <property type="evidence" value="ECO:0007669"/>
    <property type="project" value="TreeGrafter"/>
</dbReference>
<comment type="similarity">
    <text evidence="3">Belongs to the OST5 family.</text>
</comment>
<feature type="transmembrane region" description="Helical" evidence="12">
    <location>
        <begin position="27"/>
        <end position="46"/>
    </location>
</feature>
<keyword evidence="14" id="KW-1185">Reference proteome</keyword>
<dbReference type="STRING" id="177199.A0A420YKG1"/>
<evidence type="ECO:0000256" key="6">
    <source>
        <dbReference type="ARBA" id="ARBA00022763"/>
    </source>
</evidence>
<dbReference type="AlphaFoldDB" id="A0A420YKG1"/>
<dbReference type="GO" id="GO:0008250">
    <property type="term" value="C:oligosaccharyltransferase complex"/>
    <property type="evidence" value="ECO:0007669"/>
    <property type="project" value="InterPro"/>
</dbReference>
<evidence type="ECO:0000256" key="9">
    <source>
        <dbReference type="ARBA" id="ARBA00023204"/>
    </source>
</evidence>
<keyword evidence="6" id="KW-0227">DNA damage</keyword>
<keyword evidence="5 12" id="KW-0812">Transmembrane</keyword>
<keyword evidence="8 12" id="KW-0472">Membrane</keyword>
<gene>
    <name evidence="13" type="primary">RAD1</name>
    <name evidence="13" type="ORF">DL546_009078</name>
</gene>
<comment type="caution">
    <text evidence="13">The sequence shown here is derived from an EMBL/GenBank/DDBJ whole genome shotgun (WGS) entry which is preliminary data.</text>
</comment>
<dbReference type="InterPro" id="IPR046938">
    <property type="entry name" value="DNA_clamp_sf"/>
</dbReference>
<dbReference type="GO" id="GO:0006281">
    <property type="term" value="P:DNA repair"/>
    <property type="evidence" value="ECO:0007669"/>
    <property type="project" value="UniProtKB-KW"/>
</dbReference>
<evidence type="ECO:0000256" key="5">
    <source>
        <dbReference type="ARBA" id="ARBA00022692"/>
    </source>
</evidence>
<sequence>MDSSLHEVWQAASGSPFLPTIGKGSQFFVAFVLLSIGLALTGLFALNRSIVNVPVLGIPASLAVAFGVVYMFCAVGVYLIRFSAEKTRVMQGTANWDKGLFSSYTINPPPVQHNEDDSDDSAEADIPPFQISLSALMETLQIFGAADAAVRKNDPDSYKSNLRNYKGSDAFLANGISANLSSGTCSLTYNQPGDPFRIQLEESGVKTACNLVTYIPEELEDIPFDMLGISFKIIMESRHLLDALAEIVPTSPDKLTIAVSRKAPYLLLKSTGSMGSTSVDFAKGKHLFESFEVRERWKETFHFDLIKATTEAMRVASKVSLRGDPEGVLNLQFMVEVDGAKNYLEYRLVAYSSLGESGSEDEDDQEEVAESLRSSSRQG</sequence>
<evidence type="ECO:0000313" key="13">
    <source>
        <dbReference type="EMBL" id="RKU48374.1"/>
    </source>
</evidence>
<keyword evidence="9" id="KW-0234">DNA repair</keyword>
<proteinExistence type="inferred from homology"/>
<dbReference type="Pfam" id="PF02144">
    <property type="entry name" value="Rad1"/>
    <property type="match status" value="1"/>
</dbReference>
<evidence type="ECO:0000256" key="1">
    <source>
        <dbReference type="ARBA" id="ARBA00004123"/>
    </source>
</evidence>
<dbReference type="OrthoDB" id="337581at2759"/>
<dbReference type="SUPFAM" id="SSF55979">
    <property type="entry name" value="DNA clamp"/>
    <property type="match status" value="1"/>
</dbReference>
<dbReference type="Proteomes" id="UP000275385">
    <property type="component" value="Unassembled WGS sequence"/>
</dbReference>
<dbReference type="GO" id="GO:0000077">
    <property type="term" value="P:DNA damage checkpoint signaling"/>
    <property type="evidence" value="ECO:0007669"/>
    <property type="project" value="InterPro"/>
</dbReference>
<evidence type="ECO:0000313" key="14">
    <source>
        <dbReference type="Proteomes" id="UP000275385"/>
    </source>
</evidence>
<evidence type="ECO:0000256" key="7">
    <source>
        <dbReference type="ARBA" id="ARBA00022989"/>
    </source>
</evidence>
<comment type="similarity">
    <text evidence="4">Belongs to the rad1 family.</text>
</comment>
<dbReference type="InterPro" id="IPR007915">
    <property type="entry name" value="TMEM258/Ost5"/>
</dbReference>
<name>A0A420YKG1_9PEZI</name>
<dbReference type="PANTHER" id="PTHR10870:SF0">
    <property type="entry name" value="CELL CYCLE CHECKPOINT PROTEIN RAD1"/>
    <property type="match status" value="1"/>
</dbReference>
<evidence type="ECO:0000256" key="12">
    <source>
        <dbReference type="SAM" id="Phobius"/>
    </source>
</evidence>
<dbReference type="CDD" id="cd00577">
    <property type="entry name" value="PCNA"/>
    <property type="match status" value="1"/>
</dbReference>
<keyword evidence="7 12" id="KW-1133">Transmembrane helix</keyword>
<dbReference type="InterPro" id="IPR003021">
    <property type="entry name" value="Rad1_Rec1_Rad17"/>
</dbReference>
<comment type="subcellular location">
    <subcellularLocation>
        <location evidence="2">Membrane</location>
        <topology evidence="2">Multi-pass membrane protein</topology>
    </subcellularLocation>
    <subcellularLocation>
        <location evidence="1">Nucleus</location>
    </subcellularLocation>
</comment>
<feature type="region of interest" description="Disordered" evidence="11">
    <location>
        <begin position="355"/>
        <end position="379"/>
    </location>
</feature>
<feature type="transmembrane region" description="Helical" evidence="12">
    <location>
        <begin position="58"/>
        <end position="80"/>
    </location>
</feature>
<evidence type="ECO:0000256" key="10">
    <source>
        <dbReference type="ARBA" id="ARBA00023242"/>
    </source>
</evidence>
<dbReference type="PANTHER" id="PTHR10870">
    <property type="entry name" value="CELL CYCLE CHECKPOINT PROTEIN RAD1"/>
    <property type="match status" value="1"/>
</dbReference>